<dbReference type="PANTHER" id="PTHR46558">
    <property type="entry name" value="TRACRIPTIONAL REGULATORY PROTEIN-RELATED-RELATED"/>
    <property type="match status" value="1"/>
</dbReference>
<evidence type="ECO:0000256" key="1">
    <source>
        <dbReference type="ARBA" id="ARBA00023125"/>
    </source>
</evidence>
<keyword evidence="1" id="KW-0238">DNA-binding</keyword>
<dbReference type="SUPFAM" id="SSF47413">
    <property type="entry name" value="lambda repressor-like DNA-binding domains"/>
    <property type="match status" value="1"/>
</dbReference>
<feature type="domain" description="HTH cro/C1-type" evidence="2">
    <location>
        <begin position="11"/>
        <end position="65"/>
    </location>
</feature>
<dbReference type="Pfam" id="PF01381">
    <property type="entry name" value="HTH_3"/>
    <property type="match status" value="1"/>
</dbReference>
<evidence type="ECO:0000259" key="2">
    <source>
        <dbReference type="PROSITE" id="PS50943"/>
    </source>
</evidence>
<evidence type="ECO:0000313" key="3">
    <source>
        <dbReference type="EMBL" id="NFA59645.1"/>
    </source>
</evidence>
<dbReference type="InterPro" id="IPR001387">
    <property type="entry name" value="Cro/C1-type_HTH"/>
</dbReference>
<dbReference type="GO" id="GO:0003677">
    <property type="term" value="F:DNA binding"/>
    <property type="evidence" value="ECO:0007669"/>
    <property type="project" value="UniProtKB-KW"/>
</dbReference>
<dbReference type="EMBL" id="SGJP01000006">
    <property type="protein sequence ID" value="NFA59645.1"/>
    <property type="molecule type" value="Genomic_DNA"/>
</dbReference>
<dbReference type="CDD" id="cd00093">
    <property type="entry name" value="HTH_XRE"/>
    <property type="match status" value="1"/>
</dbReference>
<dbReference type="AlphaFoldDB" id="A0A6M0SXF7"/>
<comment type="caution">
    <text evidence="3">The sequence shown here is derived from an EMBL/GenBank/DDBJ whole genome shotgun (WGS) entry which is preliminary data.</text>
</comment>
<organism evidence="3 4">
    <name type="scientific">Clostridium botulinum</name>
    <dbReference type="NCBI Taxonomy" id="1491"/>
    <lineage>
        <taxon>Bacteria</taxon>
        <taxon>Bacillati</taxon>
        <taxon>Bacillota</taxon>
        <taxon>Clostridia</taxon>
        <taxon>Eubacteriales</taxon>
        <taxon>Clostridiaceae</taxon>
        <taxon>Clostridium</taxon>
    </lineage>
</organism>
<protein>
    <submittedName>
        <fullName evidence="3">Transcriptional regulator</fullName>
    </submittedName>
</protein>
<proteinExistence type="predicted"/>
<dbReference type="Gene3D" id="1.10.260.40">
    <property type="entry name" value="lambda repressor-like DNA-binding domains"/>
    <property type="match status" value="1"/>
</dbReference>
<reference evidence="3 4" key="1">
    <citation type="submission" date="2019-02" db="EMBL/GenBank/DDBJ databases">
        <title>Genome sequencing of Clostridium botulinum clinical isolates.</title>
        <authorList>
            <person name="Brunt J."/>
            <person name="Van Vliet A.H.M."/>
            <person name="Stringer S.C."/>
            <person name="Grant K.A."/>
            <person name="Carter A.C."/>
            <person name="Peck M.W."/>
        </authorList>
    </citation>
    <scope>NUCLEOTIDE SEQUENCE [LARGE SCALE GENOMIC DNA]</scope>
    <source>
        <strain evidence="3 4">R1125/03</strain>
    </source>
</reference>
<dbReference type="SMART" id="SM00530">
    <property type="entry name" value="HTH_XRE"/>
    <property type="match status" value="1"/>
</dbReference>
<gene>
    <name evidence="3" type="ORF">EXM42_04305</name>
</gene>
<name>A0A6M0SXF7_CLOBO</name>
<accession>A0A6M0SXF7</accession>
<dbReference type="PROSITE" id="PS50943">
    <property type="entry name" value="HTH_CROC1"/>
    <property type="match status" value="1"/>
</dbReference>
<dbReference type="InterPro" id="IPR010982">
    <property type="entry name" value="Lambda_DNA-bd_dom_sf"/>
</dbReference>
<dbReference type="Proteomes" id="UP000473089">
    <property type="component" value="Unassembled WGS sequence"/>
</dbReference>
<sequence>MGKVKIFKTNIKVLRAEREITQEQLAKAIGVSRGAILEIERGTFNPSLKLSFKIANYFNKTVDYVFEILEEEI</sequence>
<evidence type="ECO:0000313" key="4">
    <source>
        <dbReference type="Proteomes" id="UP000473089"/>
    </source>
</evidence>
<dbReference type="PANTHER" id="PTHR46558:SF4">
    <property type="entry name" value="DNA-BIDING PHAGE PROTEIN"/>
    <property type="match status" value="1"/>
</dbReference>